<dbReference type="Pfam" id="PF00069">
    <property type="entry name" value="Pkinase"/>
    <property type="match status" value="1"/>
</dbReference>
<gene>
    <name evidence="3" type="ORF">PoMZ_05277</name>
</gene>
<evidence type="ECO:0000259" key="2">
    <source>
        <dbReference type="PROSITE" id="PS50011"/>
    </source>
</evidence>
<feature type="compositionally biased region" description="Polar residues" evidence="1">
    <location>
        <begin position="484"/>
        <end position="517"/>
    </location>
</feature>
<evidence type="ECO:0000313" key="4">
    <source>
        <dbReference type="Proteomes" id="UP000294847"/>
    </source>
</evidence>
<dbReference type="PANTHER" id="PTHR44167:SF24">
    <property type="entry name" value="SERINE_THREONINE-PROTEIN KINASE CHK2"/>
    <property type="match status" value="1"/>
</dbReference>
<dbReference type="InterPro" id="IPR000719">
    <property type="entry name" value="Prot_kinase_dom"/>
</dbReference>
<organism evidence="3 4">
    <name type="scientific">Pyricularia oryzae</name>
    <name type="common">Rice blast fungus</name>
    <name type="synonym">Magnaporthe oryzae</name>
    <dbReference type="NCBI Taxonomy" id="318829"/>
    <lineage>
        <taxon>Eukaryota</taxon>
        <taxon>Fungi</taxon>
        <taxon>Dikarya</taxon>
        <taxon>Ascomycota</taxon>
        <taxon>Pezizomycotina</taxon>
        <taxon>Sordariomycetes</taxon>
        <taxon>Sordariomycetidae</taxon>
        <taxon>Magnaporthales</taxon>
        <taxon>Pyriculariaceae</taxon>
        <taxon>Pyricularia</taxon>
    </lineage>
</organism>
<dbReference type="InterPro" id="IPR011009">
    <property type="entry name" value="Kinase-like_dom_sf"/>
</dbReference>
<feature type="region of interest" description="Disordered" evidence="1">
    <location>
        <begin position="482"/>
        <end position="517"/>
    </location>
</feature>
<proteinExistence type="predicted"/>
<dbReference type="AlphaFoldDB" id="A0A4P7NMW5"/>
<dbReference type="Proteomes" id="UP000294847">
    <property type="component" value="Chromosome 6"/>
</dbReference>
<dbReference type="Gene3D" id="1.10.510.10">
    <property type="entry name" value="Transferase(Phosphotransferase) domain 1"/>
    <property type="match status" value="1"/>
</dbReference>
<dbReference type="GO" id="GO:0005524">
    <property type="term" value="F:ATP binding"/>
    <property type="evidence" value="ECO:0007669"/>
    <property type="project" value="InterPro"/>
</dbReference>
<sequence length="1010" mass="113334">MEGGSVAPESEVLSFGETEREAIGKELKEAMRPAIKRCAMNSQFICASDMNRIWSKNDRLKGLSSQTKRDLGQNSIPFLSLAVHIGQPLKWFLEDFPKLPAESSTKLPIETNLLERLLESDHRRINTELKPCDEQSKFVPKALRLSEDEVLEQKVESGHSLPLETNEDFTGTQGSFGNVYFCHIPPEYVEMSLHAHSQVFKPVKPLAVAVKVIKQQRENEDQDAIANAGQEAENLRFLKRVVGNRACSISLASVILSHEDLEVPLFIFPFANLGNLRQFLDGGPAVVDEENRFKQQHFEKRFPEFPHTWSSRSDETSKQQVGYPDRSKALLEQCRGLAEALRLLHEETKKADDGFLFAHLDLKPDNILIFACPLNPVGIWKLADFGISGILTQKLTRLKKENFVEILLKKNNATVQEINKRLPSTHQAPEIELAGPKPQNEIRIGRSSDIWSFAAISAEVLAFAVGGSDSVEQFANERKIPHRGTQSDQFWEHSNNSSRQTNEQSHPQSTPSVYISSEQNSALDSQFRDAFKVSEKVTSFLKRIETYYPLSEPWVRFIIEGLQVVPKERPSAHNMYLSVHEALHPGKLPSRPPVTASQDKRLSGSSTPRKASTTKSGDGTPIYSPVTHRTTDSRTSLASNLTHDQIWFDTKNWGIKSPSGEQLLGKDVKSVCFAESRIIYLTGQDVFVWNIIPPTGPETELDQFRLPKPSPKREATWVGVAGGGNYIVLYGYEQEKGLFSHKSKEPKMHTLLLEQSSPIRSTWKSRTTITGSDPIKKVAVSCHNHVARLQGESLLVFDANNPEQSEIKLRGKPEKMSIYDLAFSKHGDYLYVSGTAVDCIVLVYSVELEGSCLNRIKHVATPKYKLNDQAGSGFDDLLVLPQSFSQGCLIGTLRLQSLFIWQMGKNQDGELYRLRHENSGKVIAAATHGSRVLLLIQKKGLFQYDIDRRTPGRPQLYNESTLGSPKFKREPTRDAILRIYSLSSCVLVAIFHANGEAEVFEFLPAQRALN</sequence>
<dbReference type="SUPFAM" id="SSF50978">
    <property type="entry name" value="WD40 repeat-like"/>
    <property type="match status" value="1"/>
</dbReference>
<dbReference type="PROSITE" id="PS50011">
    <property type="entry name" value="PROTEIN_KINASE_DOM"/>
    <property type="match status" value="1"/>
</dbReference>
<feature type="domain" description="Protein kinase" evidence="2">
    <location>
        <begin position="165"/>
        <end position="583"/>
    </location>
</feature>
<protein>
    <recommendedName>
        <fullName evidence="2">Protein kinase domain-containing protein</fullName>
    </recommendedName>
</protein>
<feature type="region of interest" description="Disordered" evidence="1">
    <location>
        <begin position="584"/>
        <end position="635"/>
    </location>
</feature>
<dbReference type="PROSITE" id="PS00108">
    <property type="entry name" value="PROTEIN_KINASE_ST"/>
    <property type="match status" value="1"/>
</dbReference>
<evidence type="ECO:0000256" key="1">
    <source>
        <dbReference type="SAM" id="MobiDB-lite"/>
    </source>
</evidence>
<dbReference type="GO" id="GO:0051094">
    <property type="term" value="P:positive regulation of developmental process"/>
    <property type="evidence" value="ECO:0007669"/>
    <property type="project" value="UniProtKB-ARBA"/>
</dbReference>
<dbReference type="InterPro" id="IPR008271">
    <property type="entry name" value="Ser/Thr_kinase_AS"/>
</dbReference>
<dbReference type="GO" id="GO:0004674">
    <property type="term" value="F:protein serine/threonine kinase activity"/>
    <property type="evidence" value="ECO:0007669"/>
    <property type="project" value="TreeGrafter"/>
</dbReference>
<dbReference type="EMBL" id="CP034209">
    <property type="protein sequence ID" value="QBZ63593.1"/>
    <property type="molecule type" value="Genomic_DNA"/>
</dbReference>
<dbReference type="InterPro" id="IPR036322">
    <property type="entry name" value="WD40_repeat_dom_sf"/>
</dbReference>
<accession>A0A4P7NMW5</accession>
<feature type="compositionally biased region" description="Polar residues" evidence="1">
    <location>
        <begin position="603"/>
        <end position="617"/>
    </location>
</feature>
<evidence type="ECO:0000313" key="3">
    <source>
        <dbReference type="EMBL" id="QBZ63593.1"/>
    </source>
</evidence>
<reference evidence="3 4" key="1">
    <citation type="journal article" date="2019" name="Mol. Biol. Evol.">
        <title>Blast fungal genomes show frequent chromosomal changes, gene gains and losses, and effector gene turnover.</title>
        <authorList>
            <person name="Gomez Luciano L.B."/>
            <person name="Jason Tsai I."/>
            <person name="Chuma I."/>
            <person name="Tosa Y."/>
            <person name="Chen Y.H."/>
            <person name="Li J.Y."/>
            <person name="Li M.Y."/>
            <person name="Jade Lu M.Y."/>
            <person name="Nakayashiki H."/>
            <person name="Li W.H."/>
        </authorList>
    </citation>
    <scope>NUCLEOTIDE SEQUENCE [LARGE SCALE GENOMIC DNA]</scope>
    <source>
        <strain evidence="3">MZ5-1-6</strain>
    </source>
</reference>
<name>A0A4P7NMW5_PYROR</name>
<dbReference type="GO" id="GO:0005634">
    <property type="term" value="C:nucleus"/>
    <property type="evidence" value="ECO:0007669"/>
    <property type="project" value="TreeGrafter"/>
</dbReference>
<dbReference type="SUPFAM" id="SSF56112">
    <property type="entry name" value="Protein kinase-like (PK-like)"/>
    <property type="match status" value="1"/>
</dbReference>
<dbReference type="PANTHER" id="PTHR44167">
    <property type="entry name" value="OVARIAN-SPECIFIC SERINE/THREONINE-PROTEIN KINASE LOK-RELATED"/>
    <property type="match status" value="1"/>
</dbReference>
<dbReference type="GO" id="GO:0044773">
    <property type="term" value="P:mitotic DNA damage checkpoint signaling"/>
    <property type="evidence" value="ECO:0007669"/>
    <property type="project" value="TreeGrafter"/>
</dbReference>
<dbReference type="SMART" id="SM00220">
    <property type="entry name" value="S_TKc"/>
    <property type="match status" value="1"/>
</dbReference>
<dbReference type="GO" id="GO:0005737">
    <property type="term" value="C:cytoplasm"/>
    <property type="evidence" value="ECO:0007669"/>
    <property type="project" value="TreeGrafter"/>
</dbReference>